<evidence type="ECO:0000313" key="11">
    <source>
        <dbReference type="EMBL" id="MEW9307844.1"/>
    </source>
</evidence>
<dbReference type="InterPro" id="IPR019823">
    <property type="entry name" value="Mechanosensitive_channel_CS"/>
</dbReference>
<feature type="transmembrane region" description="Helical" evidence="10">
    <location>
        <begin position="78"/>
        <end position="102"/>
    </location>
</feature>
<dbReference type="HAMAP" id="MF_00115">
    <property type="entry name" value="MscL"/>
    <property type="match status" value="1"/>
</dbReference>
<evidence type="ECO:0000313" key="12">
    <source>
        <dbReference type="Proteomes" id="UP001555786"/>
    </source>
</evidence>
<feature type="transmembrane region" description="Helical" evidence="10">
    <location>
        <begin position="12"/>
        <end position="32"/>
    </location>
</feature>
<organism evidence="11 12">
    <name type="scientific">Labrys neptuniae</name>
    <dbReference type="NCBI Taxonomy" id="376174"/>
    <lineage>
        <taxon>Bacteria</taxon>
        <taxon>Pseudomonadati</taxon>
        <taxon>Pseudomonadota</taxon>
        <taxon>Alphaproteobacteria</taxon>
        <taxon>Hyphomicrobiales</taxon>
        <taxon>Xanthobacteraceae</taxon>
        <taxon>Labrys</taxon>
    </lineage>
</organism>
<dbReference type="InterPro" id="IPR037673">
    <property type="entry name" value="MSC/AndL"/>
</dbReference>
<evidence type="ECO:0000256" key="5">
    <source>
        <dbReference type="ARBA" id="ARBA00022692"/>
    </source>
</evidence>
<evidence type="ECO:0000256" key="4">
    <source>
        <dbReference type="ARBA" id="ARBA00022475"/>
    </source>
</evidence>
<keyword evidence="3 10" id="KW-0813">Transport</keyword>
<evidence type="ECO:0000256" key="8">
    <source>
        <dbReference type="ARBA" id="ARBA00023136"/>
    </source>
</evidence>
<comment type="subunit">
    <text evidence="10">Homopentamer.</text>
</comment>
<evidence type="ECO:0000256" key="1">
    <source>
        <dbReference type="ARBA" id="ARBA00004651"/>
    </source>
</evidence>
<dbReference type="SUPFAM" id="SSF81330">
    <property type="entry name" value="Gated mechanosensitive channel"/>
    <property type="match status" value="1"/>
</dbReference>
<keyword evidence="10" id="KW-0997">Cell inner membrane</keyword>
<dbReference type="PRINTS" id="PR01264">
    <property type="entry name" value="MECHCHANNEL"/>
</dbReference>
<keyword evidence="9 10" id="KW-0407">Ion channel</keyword>
<gene>
    <name evidence="10 11" type="primary">mscL</name>
    <name evidence="11" type="ORF">ABXS05_19985</name>
</gene>
<comment type="caution">
    <text evidence="11">The sequence shown here is derived from an EMBL/GenBank/DDBJ whole genome shotgun (WGS) entry which is preliminary data.</text>
</comment>
<keyword evidence="6 10" id="KW-1133">Transmembrane helix</keyword>
<dbReference type="PANTHER" id="PTHR30266:SF2">
    <property type="entry name" value="LARGE-CONDUCTANCE MECHANOSENSITIVE CHANNEL"/>
    <property type="match status" value="1"/>
</dbReference>
<keyword evidence="5 10" id="KW-0812">Transmembrane</keyword>
<evidence type="ECO:0000256" key="6">
    <source>
        <dbReference type="ARBA" id="ARBA00022989"/>
    </source>
</evidence>
<protein>
    <recommendedName>
        <fullName evidence="10">Large-conductance mechanosensitive channel</fullName>
    </recommendedName>
</protein>
<keyword evidence="4 10" id="KW-1003">Cell membrane</keyword>
<dbReference type="NCBIfam" id="NF001843">
    <property type="entry name" value="PRK00567.1-4"/>
    <property type="match status" value="1"/>
</dbReference>
<dbReference type="InterPro" id="IPR036019">
    <property type="entry name" value="MscL_channel"/>
</dbReference>
<dbReference type="PROSITE" id="PS01327">
    <property type="entry name" value="MSCL"/>
    <property type="match status" value="1"/>
</dbReference>
<dbReference type="Proteomes" id="UP001555786">
    <property type="component" value="Unassembled WGS sequence"/>
</dbReference>
<dbReference type="InterPro" id="IPR001185">
    <property type="entry name" value="MS_channel"/>
</dbReference>
<evidence type="ECO:0000256" key="7">
    <source>
        <dbReference type="ARBA" id="ARBA00023065"/>
    </source>
</evidence>
<dbReference type="Gene3D" id="1.10.1200.120">
    <property type="entry name" value="Large-conductance mechanosensitive channel, MscL, domain 1"/>
    <property type="match status" value="1"/>
</dbReference>
<evidence type="ECO:0000256" key="9">
    <source>
        <dbReference type="ARBA" id="ARBA00023303"/>
    </source>
</evidence>
<keyword evidence="8 10" id="KW-0472">Membrane</keyword>
<comment type="similarity">
    <text evidence="2 10">Belongs to the MscL family.</text>
</comment>
<dbReference type="Pfam" id="PF01741">
    <property type="entry name" value="MscL"/>
    <property type="match status" value="1"/>
</dbReference>
<evidence type="ECO:0000256" key="3">
    <source>
        <dbReference type="ARBA" id="ARBA00022448"/>
    </source>
</evidence>
<evidence type="ECO:0000256" key="2">
    <source>
        <dbReference type="ARBA" id="ARBA00007254"/>
    </source>
</evidence>
<dbReference type="PANTHER" id="PTHR30266">
    <property type="entry name" value="MECHANOSENSITIVE CHANNEL MSCL"/>
    <property type="match status" value="1"/>
</dbReference>
<keyword evidence="7 10" id="KW-0406">Ion transport</keyword>
<dbReference type="NCBIfam" id="NF010557">
    <property type="entry name" value="PRK13952.1"/>
    <property type="match status" value="1"/>
</dbReference>
<dbReference type="RefSeq" id="WP_367625157.1">
    <property type="nucleotide sequence ID" value="NZ_JBFNQD010000007.1"/>
</dbReference>
<proteinExistence type="inferred from homology"/>
<sequence>MLKEFKEFALKGNVVDLAIGVIIGAAFSLIVTSLVDDIIMPIIGAIVGNVDFSNLYVRLSSAIPDGLSLDDARKAGAVFAYGKFITVTVKFLIIAFALFLVVKGINRVKNLKPAAEAAPEAPPPPPADIQLLTEIRDLLARR</sequence>
<accession>A0ABV3PQD1</accession>
<comment type="subcellular location">
    <subcellularLocation>
        <location evidence="10">Cell inner membrane</location>
        <topology evidence="10">Multi-pass membrane protein</topology>
    </subcellularLocation>
    <subcellularLocation>
        <location evidence="1">Cell membrane</location>
        <topology evidence="1">Multi-pass membrane protein</topology>
    </subcellularLocation>
</comment>
<evidence type="ECO:0000256" key="10">
    <source>
        <dbReference type="HAMAP-Rule" id="MF_00115"/>
    </source>
</evidence>
<keyword evidence="12" id="KW-1185">Reference proteome</keyword>
<reference evidence="11 12" key="1">
    <citation type="submission" date="2024-07" db="EMBL/GenBank/DDBJ databases">
        <title>Description of Labrys sedimenti sp. nov., isolated from a diclofenac-degrading enrichment culture.</title>
        <authorList>
            <person name="Tancsics A."/>
            <person name="Csepanyi A."/>
        </authorList>
    </citation>
    <scope>NUCLEOTIDE SEQUENCE [LARGE SCALE GENOMIC DNA]</scope>
    <source>
        <strain evidence="11 12">LMG 23578</strain>
    </source>
</reference>
<comment type="function">
    <text evidence="10">Channel that opens in response to stretch forces in the membrane lipid bilayer. May participate in the regulation of osmotic pressure changes within the cell.</text>
</comment>
<dbReference type="EMBL" id="JBFNQD010000007">
    <property type="protein sequence ID" value="MEW9307844.1"/>
    <property type="molecule type" value="Genomic_DNA"/>
</dbReference>
<dbReference type="NCBIfam" id="TIGR00220">
    <property type="entry name" value="mscL"/>
    <property type="match status" value="1"/>
</dbReference>
<name>A0ABV3PQD1_9HYPH</name>